<dbReference type="STRING" id="78915.A0A4P9XRP1"/>
<gene>
    <name evidence="6" type="ORF">THASP1DRAFT_30003</name>
</gene>
<dbReference type="GO" id="GO:0099078">
    <property type="term" value="C:BORC complex"/>
    <property type="evidence" value="ECO:0007669"/>
    <property type="project" value="TreeGrafter"/>
</dbReference>
<evidence type="ECO:0000256" key="3">
    <source>
        <dbReference type="ARBA" id="ARBA00033330"/>
    </source>
</evidence>
<proteinExistence type="inferred from homology"/>
<protein>
    <recommendedName>
        <fullName evidence="3">Biogenesis of lysosome-related organelles complex 1 subunit 7</fullName>
    </recommendedName>
</protein>
<evidence type="ECO:0000313" key="7">
    <source>
        <dbReference type="Proteomes" id="UP000271241"/>
    </source>
</evidence>
<dbReference type="GO" id="GO:0032418">
    <property type="term" value="P:lysosome localization"/>
    <property type="evidence" value="ECO:0007669"/>
    <property type="project" value="TreeGrafter"/>
</dbReference>
<sequence>MYREPSNPRTRSPPVVERILSTHPASPTTSLSTPESPSLRRDTAGVTSHMRASSEGRPAVVPPGPVWTEQAPESGAVAHAVVKDALLSGLVKVMLEFEERAAALRQSQDELQQEVKRIRTELRRYADAAKPPDLKDPLEQLEHARKKLTSVNSMLLRVQERLDRMCTLLSSRNTERRTEAQAAGDQATGAV</sequence>
<comment type="similarity">
    <text evidence="1">Belongs to the SNAPIN family.</text>
</comment>
<feature type="region of interest" description="Disordered" evidence="5">
    <location>
        <begin position="1"/>
        <end position="70"/>
    </location>
</feature>
<feature type="compositionally biased region" description="Low complexity" evidence="5">
    <location>
        <begin position="21"/>
        <end position="37"/>
    </location>
</feature>
<evidence type="ECO:0000256" key="5">
    <source>
        <dbReference type="SAM" id="MobiDB-lite"/>
    </source>
</evidence>
<keyword evidence="7" id="KW-1185">Reference proteome</keyword>
<dbReference type="InterPro" id="IPR017246">
    <property type="entry name" value="Snapin"/>
</dbReference>
<keyword evidence="2 4" id="KW-0175">Coiled coil</keyword>
<evidence type="ECO:0000256" key="2">
    <source>
        <dbReference type="ARBA" id="ARBA00023054"/>
    </source>
</evidence>
<evidence type="ECO:0000256" key="1">
    <source>
        <dbReference type="ARBA" id="ARBA00006111"/>
    </source>
</evidence>
<evidence type="ECO:0000313" key="6">
    <source>
        <dbReference type="EMBL" id="RKP08181.1"/>
    </source>
</evidence>
<dbReference type="GO" id="GO:0006886">
    <property type="term" value="P:intracellular protein transport"/>
    <property type="evidence" value="ECO:0007669"/>
    <property type="project" value="InterPro"/>
</dbReference>
<dbReference type="Proteomes" id="UP000271241">
    <property type="component" value="Unassembled WGS sequence"/>
</dbReference>
<dbReference type="OrthoDB" id="5399166at2759"/>
<name>A0A4P9XRP1_9FUNG</name>
<dbReference type="PANTHER" id="PTHR31305:SF2">
    <property type="entry name" value="SNARE-ASSOCIATED PROTEIN SNAPIN"/>
    <property type="match status" value="1"/>
</dbReference>
<reference evidence="7" key="1">
    <citation type="journal article" date="2018" name="Nat. Microbiol.">
        <title>Leveraging single-cell genomics to expand the fungal tree of life.</title>
        <authorList>
            <person name="Ahrendt S.R."/>
            <person name="Quandt C.A."/>
            <person name="Ciobanu D."/>
            <person name="Clum A."/>
            <person name="Salamov A."/>
            <person name="Andreopoulos B."/>
            <person name="Cheng J.F."/>
            <person name="Woyke T."/>
            <person name="Pelin A."/>
            <person name="Henrissat B."/>
            <person name="Reynolds N.K."/>
            <person name="Benny G.L."/>
            <person name="Smith M.E."/>
            <person name="James T.Y."/>
            <person name="Grigoriev I.V."/>
        </authorList>
    </citation>
    <scope>NUCLEOTIDE SEQUENCE [LARGE SCALE GENOMIC DNA]</scope>
    <source>
        <strain evidence="7">RSA 1356</strain>
    </source>
</reference>
<dbReference type="GO" id="GO:0031083">
    <property type="term" value="C:BLOC-1 complex"/>
    <property type="evidence" value="ECO:0007669"/>
    <property type="project" value="InterPro"/>
</dbReference>
<dbReference type="AlphaFoldDB" id="A0A4P9XRP1"/>
<dbReference type="PANTHER" id="PTHR31305">
    <property type="entry name" value="SNARE-ASSOCIATED PROTEIN SNAPIN"/>
    <property type="match status" value="1"/>
</dbReference>
<dbReference type="GO" id="GO:0000149">
    <property type="term" value="F:SNARE binding"/>
    <property type="evidence" value="ECO:0007669"/>
    <property type="project" value="TreeGrafter"/>
</dbReference>
<feature type="coiled-coil region" evidence="4">
    <location>
        <begin position="94"/>
        <end position="128"/>
    </location>
</feature>
<accession>A0A4P9XRP1</accession>
<dbReference type="InterPro" id="IPR028119">
    <property type="entry name" value="Snapin/Pallidin/Snn1"/>
</dbReference>
<evidence type="ECO:0000256" key="4">
    <source>
        <dbReference type="SAM" id="Coils"/>
    </source>
</evidence>
<dbReference type="Pfam" id="PF14712">
    <property type="entry name" value="Snapin_Pallidin"/>
    <property type="match status" value="1"/>
</dbReference>
<dbReference type="EMBL" id="KZ992628">
    <property type="protein sequence ID" value="RKP08181.1"/>
    <property type="molecule type" value="Genomic_DNA"/>
</dbReference>
<organism evidence="6 7">
    <name type="scientific">Thamnocephalis sphaerospora</name>
    <dbReference type="NCBI Taxonomy" id="78915"/>
    <lineage>
        <taxon>Eukaryota</taxon>
        <taxon>Fungi</taxon>
        <taxon>Fungi incertae sedis</taxon>
        <taxon>Zoopagomycota</taxon>
        <taxon>Zoopagomycotina</taxon>
        <taxon>Zoopagomycetes</taxon>
        <taxon>Zoopagales</taxon>
        <taxon>Sigmoideomycetaceae</taxon>
        <taxon>Thamnocephalis</taxon>
    </lineage>
</organism>